<gene>
    <name evidence="1" type="ORF">ABB37_05993</name>
</gene>
<proteinExistence type="predicted"/>
<keyword evidence="2" id="KW-1185">Reference proteome</keyword>
<dbReference type="EMBL" id="LGTL01000012">
    <property type="protein sequence ID" value="KPA78929.1"/>
    <property type="molecule type" value="Genomic_DNA"/>
</dbReference>
<dbReference type="GeneID" id="26906283"/>
<evidence type="ECO:0000313" key="1">
    <source>
        <dbReference type="EMBL" id="KPA78929.1"/>
    </source>
</evidence>
<protein>
    <submittedName>
        <fullName evidence="1">Uncharacterized protein</fullName>
    </submittedName>
</protein>
<organism evidence="1 2">
    <name type="scientific">Leptomonas pyrrhocoris</name>
    <name type="common">Firebug parasite</name>
    <dbReference type="NCBI Taxonomy" id="157538"/>
    <lineage>
        <taxon>Eukaryota</taxon>
        <taxon>Discoba</taxon>
        <taxon>Euglenozoa</taxon>
        <taxon>Kinetoplastea</taxon>
        <taxon>Metakinetoplastina</taxon>
        <taxon>Trypanosomatida</taxon>
        <taxon>Trypanosomatidae</taxon>
        <taxon>Leishmaniinae</taxon>
        <taxon>Leptomonas</taxon>
    </lineage>
</organism>
<dbReference type="Proteomes" id="UP000037923">
    <property type="component" value="Unassembled WGS sequence"/>
</dbReference>
<comment type="caution">
    <text evidence="1">The sequence shown here is derived from an EMBL/GenBank/DDBJ whole genome shotgun (WGS) entry which is preliminary data.</text>
</comment>
<dbReference type="OMA" id="CEEACDT"/>
<reference evidence="1 2" key="1">
    <citation type="submission" date="2015-07" db="EMBL/GenBank/DDBJ databases">
        <title>High-quality genome of monoxenous trypanosomatid Leptomonas pyrrhocoris.</title>
        <authorList>
            <person name="Flegontov P."/>
            <person name="Butenko A."/>
            <person name="Firsov S."/>
            <person name="Vlcek C."/>
            <person name="Logacheva M.D."/>
            <person name="Field M."/>
            <person name="Filatov D."/>
            <person name="Flegontova O."/>
            <person name="Gerasimov E."/>
            <person name="Jackson A.P."/>
            <person name="Kelly S."/>
            <person name="Opperdoes F."/>
            <person name="O'Reilly A."/>
            <person name="Votypka J."/>
            <person name="Yurchenko V."/>
            <person name="Lukes J."/>
        </authorList>
    </citation>
    <scope>NUCLEOTIDE SEQUENCE [LARGE SCALE GENOMIC DNA]</scope>
    <source>
        <strain evidence="1">H10</strain>
    </source>
</reference>
<name>A0A0M9FZ69_LEPPY</name>
<evidence type="ECO:0000313" key="2">
    <source>
        <dbReference type="Proteomes" id="UP000037923"/>
    </source>
</evidence>
<sequence>MTKTGQRKNTTYAWQTNASRASGAPTSFMYRRLAEERVTTPYSPQAFPTNMDESTPSQKLLQKLLTVADASVPIEEVLRLCEAACDAQDQRTWNWCVRLGSVLSVATTLGAVYVRCGKLSPVSAIA</sequence>
<dbReference type="AlphaFoldDB" id="A0A0M9FZ69"/>
<accession>A0A0M9FZ69</accession>
<dbReference type="VEuPathDB" id="TriTrypDB:LpyrH10_12_1710"/>
<dbReference type="RefSeq" id="XP_015657368.1">
    <property type="nucleotide sequence ID" value="XM_015804234.1"/>
</dbReference>
<dbReference type="OrthoDB" id="10434860at2759"/>